<keyword evidence="2" id="KW-1185">Reference proteome</keyword>
<evidence type="ECO:0000313" key="2">
    <source>
        <dbReference type="Proteomes" id="UP000193228"/>
    </source>
</evidence>
<sequence>MRPAASHLFAQARAYAHAHKPTSALIHALADAVARELAHVMGGPVTISLPGRVVITRSPGDKPQ</sequence>
<reference evidence="2" key="1">
    <citation type="submission" date="2017-04" db="EMBL/GenBank/DDBJ databases">
        <authorList>
            <person name="Varghese N."/>
            <person name="Submissions S."/>
        </authorList>
    </citation>
    <scope>NUCLEOTIDE SEQUENCE [LARGE SCALE GENOMIC DNA]</scope>
    <source>
        <strain evidence="2">LMG 29540</strain>
    </source>
</reference>
<dbReference type="AlphaFoldDB" id="A0A1X7KP31"/>
<dbReference type="EMBL" id="FXAT01000004">
    <property type="protein sequence ID" value="SMG42979.1"/>
    <property type="molecule type" value="Genomic_DNA"/>
</dbReference>
<dbReference type="Proteomes" id="UP000193228">
    <property type="component" value="Unassembled WGS sequence"/>
</dbReference>
<name>A0A1X7KP31_9BURK</name>
<protein>
    <submittedName>
        <fullName evidence="1">Uncharacterized protein</fullName>
    </submittedName>
</protein>
<proteinExistence type="predicted"/>
<dbReference type="STRING" id="1515439.SAMN06265784_104128"/>
<organism evidence="1 2">
    <name type="scientific">Paraburkholderia susongensis</name>
    <dbReference type="NCBI Taxonomy" id="1515439"/>
    <lineage>
        <taxon>Bacteria</taxon>
        <taxon>Pseudomonadati</taxon>
        <taxon>Pseudomonadota</taxon>
        <taxon>Betaproteobacteria</taxon>
        <taxon>Burkholderiales</taxon>
        <taxon>Burkholderiaceae</taxon>
        <taxon>Paraburkholderia</taxon>
    </lineage>
</organism>
<gene>
    <name evidence="1" type="ORF">SAMN06265784_104128</name>
</gene>
<evidence type="ECO:0000313" key="1">
    <source>
        <dbReference type="EMBL" id="SMG42979.1"/>
    </source>
</evidence>
<accession>A0A1X7KP31</accession>